<reference evidence="2" key="1">
    <citation type="submission" date="2020-11" db="EMBL/GenBank/DDBJ databases">
        <authorList>
            <consortium name="DOE Joint Genome Institute"/>
            <person name="Ahrendt S."/>
            <person name="Riley R."/>
            <person name="Andreopoulos W."/>
            <person name="Labutti K."/>
            <person name="Pangilinan J."/>
            <person name="Ruiz-Duenas F.J."/>
            <person name="Barrasa J.M."/>
            <person name="Sanchez-Garcia M."/>
            <person name="Camarero S."/>
            <person name="Miyauchi S."/>
            <person name="Serrano A."/>
            <person name="Linde D."/>
            <person name="Babiker R."/>
            <person name="Drula E."/>
            <person name="Ayuso-Fernandez I."/>
            <person name="Pacheco R."/>
            <person name="Padilla G."/>
            <person name="Ferreira P."/>
            <person name="Barriuso J."/>
            <person name="Kellner H."/>
            <person name="Castanera R."/>
            <person name="Alfaro M."/>
            <person name="Ramirez L."/>
            <person name="Pisabarro A.G."/>
            <person name="Kuo A."/>
            <person name="Tritt A."/>
            <person name="Lipzen A."/>
            <person name="He G."/>
            <person name="Yan M."/>
            <person name="Ng V."/>
            <person name="Cullen D."/>
            <person name="Martin F."/>
            <person name="Rosso M.-N."/>
            <person name="Henrissat B."/>
            <person name="Hibbett D."/>
            <person name="Martinez A.T."/>
            <person name="Grigoriev I.V."/>
        </authorList>
    </citation>
    <scope>NUCLEOTIDE SEQUENCE</scope>
    <source>
        <strain evidence="2">AH 40177</strain>
    </source>
</reference>
<evidence type="ECO:0000313" key="2">
    <source>
        <dbReference type="EMBL" id="KAF9063482.1"/>
    </source>
</evidence>
<sequence>MPLPPPFPQLLESHAPSRQPFLPNNEPLPSVKDIMRGGNSVELPSVEAIMHEENSMSELAPIGDISGHGLHLPPLRNIGGHSLRFPPIAHQAPAPSLGNDLPPLPPTAGPDAPHDAPGAPWTDRTAPENMRSHPIAPVPPRRHSIQRVHPPGGHSKPQVPRPLLPKPGSSHNTPGAPSGTEHIVPGTPQKVSIYRITVLHVNLRNRDLKKVAKMDFTFPAVGHFTRQRVGNTLSGVFGSIGSHSTDYTNDECNDSADDTGTTMFVIQGGACDGDWPCIAWRQVNGDQHEFSVYKIDPEKTPPGRFPNIPRQRDGQPSKRPKNPPDPELDEDFWKIFPQKAFEAAWAGLKKAIEDYKQRGRGQSGSVQ</sequence>
<feature type="region of interest" description="Disordered" evidence="1">
    <location>
        <begin position="1"/>
        <end position="25"/>
    </location>
</feature>
<evidence type="ECO:0000256" key="1">
    <source>
        <dbReference type="SAM" id="MobiDB-lite"/>
    </source>
</evidence>
<feature type="compositionally biased region" description="Low complexity" evidence="1">
    <location>
        <begin position="109"/>
        <end position="120"/>
    </location>
</feature>
<name>A0A9P5U2F4_9AGAR</name>
<organism evidence="2 3">
    <name type="scientific">Rhodocollybia butyracea</name>
    <dbReference type="NCBI Taxonomy" id="206335"/>
    <lineage>
        <taxon>Eukaryota</taxon>
        <taxon>Fungi</taxon>
        <taxon>Dikarya</taxon>
        <taxon>Basidiomycota</taxon>
        <taxon>Agaricomycotina</taxon>
        <taxon>Agaricomycetes</taxon>
        <taxon>Agaricomycetidae</taxon>
        <taxon>Agaricales</taxon>
        <taxon>Marasmiineae</taxon>
        <taxon>Omphalotaceae</taxon>
        <taxon>Rhodocollybia</taxon>
    </lineage>
</organism>
<protein>
    <submittedName>
        <fullName evidence="2">Uncharacterized protein</fullName>
    </submittedName>
</protein>
<feature type="region of interest" description="Disordered" evidence="1">
    <location>
        <begin position="295"/>
        <end position="331"/>
    </location>
</feature>
<evidence type="ECO:0000313" key="3">
    <source>
        <dbReference type="Proteomes" id="UP000772434"/>
    </source>
</evidence>
<accession>A0A9P5U2F4</accession>
<comment type="caution">
    <text evidence="2">The sequence shown here is derived from an EMBL/GenBank/DDBJ whole genome shotgun (WGS) entry which is preliminary data.</text>
</comment>
<feature type="region of interest" description="Disordered" evidence="1">
    <location>
        <begin position="86"/>
        <end position="186"/>
    </location>
</feature>
<proteinExistence type="predicted"/>
<gene>
    <name evidence="2" type="ORF">BDP27DRAFT_1367961</name>
</gene>
<dbReference type="EMBL" id="JADNRY010000145">
    <property type="protein sequence ID" value="KAF9063482.1"/>
    <property type="molecule type" value="Genomic_DNA"/>
</dbReference>
<dbReference type="Proteomes" id="UP000772434">
    <property type="component" value="Unassembled WGS sequence"/>
</dbReference>
<keyword evidence="3" id="KW-1185">Reference proteome</keyword>
<dbReference type="AlphaFoldDB" id="A0A9P5U2F4"/>